<dbReference type="GO" id="GO:0000062">
    <property type="term" value="F:fatty-acyl-CoA binding"/>
    <property type="evidence" value="ECO:0007669"/>
    <property type="project" value="InterPro"/>
</dbReference>
<dbReference type="InterPro" id="IPR014352">
    <property type="entry name" value="FERM/acyl-CoA-bd_prot_sf"/>
</dbReference>
<dbReference type="PANTHER" id="PTHR23310">
    <property type="entry name" value="ACYL-COA-BINDING PROTEIN, ACBP"/>
    <property type="match status" value="1"/>
</dbReference>
<proteinExistence type="inferred from homology"/>
<dbReference type="GO" id="GO:0006631">
    <property type="term" value="P:fatty acid metabolic process"/>
    <property type="evidence" value="ECO:0007669"/>
    <property type="project" value="TreeGrafter"/>
</dbReference>
<comment type="similarity">
    <text evidence="1">Belongs to the ACBP family.</text>
</comment>
<dbReference type="InterPro" id="IPR035984">
    <property type="entry name" value="Acyl-CoA-binding_sf"/>
</dbReference>
<organism evidence="4 5">
    <name type="scientific">Armadillidium nasatum</name>
    <dbReference type="NCBI Taxonomy" id="96803"/>
    <lineage>
        <taxon>Eukaryota</taxon>
        <taxon>Metazoa</taxon>
        <taxon>Ecdysozoa</taxon>
        <taxon>Arthropoda</taxon>
        <taxon>Crustacea</taxon>
        <taxon>Multicrustacea</taxon>
        <taxon>Malacostraca</taxon>
        <taxon>Eumalacostraca</taxon>
        <taxon>Peracarida</taxon>
        <taxon>Isopoda</taxon>
        <taxon>Oniscidea</taxon>
        <taxon>Crinocheta</taxon>
        <taxon>Armadillidiidae</taxon>
        <taxon>Armadillidium</taxon>
    </lineage>
</organism>
<accession>A0A5N5TPB7</accession>
<dbReference type="SUPFAM" id="SSF47027">
    <property type="entry name" value="Acyl-CoA binding protein"/>
    <property type="match status" value="1"/>
</dbReference>
<evidence type="ECO:0000313" key="5">
    <source>
        <dbReference type="Proteomes" id="UP000326759"/>
    </source>
</evidence>
<dbReference type="OrthoDB" id="346910at2759"/>
<dbReference type="Gene3D" id="1.20.80.10">
    <property type="match status" value="1"/>
</dbReference>
<dbReference type="InterPro" id="IPR000582">
    <property type="entry name" value="Acyl-CoA-binding_protein"/>
</dbReference>
<feature type="domain" description="ACB" evidence="3">
    <location>
        <begin position="1"/>
        <end position="41"/>
    </location>
</feature>
<name>A0A5N5TPB7_9CRUS</name>
<gene>
    <name evidence="4" type="primary">ACBP</name>
    <name evidence="4" type="ORF">Anas_06810</name>
</gene>
<keyword evidence="5" id="KW-1185">Reference proteome</keyword>
<evidence type="ECO:0000259" key="3">
    <source>
        <dbReference type="PROSITE" id="PS51228"/>
    </source>
</evidence>
<dbReference type="Pfam" id="PF00887">
    <property type="entry name" value="ACBP"/>
    <property type="match status" value="1"/>
</dbReference>
<dbReference type="PROSITE" id="PS51228">
    <property type="entry name" value="ACB_2"/>
    <property type="match status" value="1"/>
</dbReference>
<dbReference type="EMBL" id="SEYY01000096">
    <property type="protein sequence ID" value="KAB7508017.1"/>
    <property type="molecule type" value="Genomic_DNA"/>
</dbReference>
<dbReference type="AlphaFoldDB" id="A0A5N5TPB7"/>
<dbReference type="PANTHER" id="PTHR23310:SF62">
    <property type="entry name" value="ACYL-COA BINDING PROTEIN 1, ISOFORM A"/>
    <property type="match status" value="1"/>
</dbReference>
<comment type="caution">
    <text evidence="4">The sequence shown here is derived from an EMBL/GenBank/DDBJ whole genome shotgun (WGS) entry which is preliminary data.</text>
</comment>
<evidence type="ECO:0000313" key="4">
    <source>
        <dbReference type="EMBL" id="KAB7508017.1"/>
    </source>
</evidence>
<reference evidence="4 5" key="1">
    <citation type="journal article" date="2019" name="PLoS Biol.">
        <title>Sex chromosomes control vertical transmission of feminizing Wolbachia symbionts in an isopod.</title>
        <authorList>
            <person name="Becking T."/>
            <person name="Chebbi M.A."/>
            <person name="Giraud I."/>
            <person name="Moumen B."/>
            <person name="Laverre T."/>
            <person name="Caubet Y."/>
            <person name="Peccoud J."/>
            <person name="Gilbert C."/>
            <person name="Cordaux R."/>
        </authorList>
    </citation>
    <scope>NUCLEOTIDE SEQUENCE [LARGE SCALE GENOMIC DNA]</scope>
    <source>
        <strain evidence="4">ANa2</strain>
        <tissue evidence="4">Whole body excluding digestive tract and cuticle</tissue>
    </source>
</reference>
<keyword evidence="2" id="KW-0446">Lipid-binding</keyword>
<protein>
    <submittedName>
        <fullName evidence="4">Acyl-CoA-binding-like protein</fullName>
    </submittedName>
</protein>
<dbReference type="Proteomes" id="UP000326759">
    <property type="component" value="Unassembled WGS sequence"/>
</dbReference>
<evidence type="ECO:0000256" key="2">
    <source>
        <dbReference type="ARBA" id="ARBA00023121"/>
    </source>
</evidence>
<evidence type="ECO:0000256" key="1">
    <source>
        <dbReference type="ARBA" id="ARBA00005567"/>
    </source>
</evidence>
<sequence length="43" mass="4970">MLDFKGKAKWDGWNSKKGMSKEAAMEEYIKKAEELIQTYGLQS</sequence>